<comment type="caution">
    <text evidence="1">The sequence shown here is derived from an EMBL/GenBank/DDBJ whole genome shotgun (WGS) entry which is preliminary data.</text>
</comment>
<keyword evidence="2" id="KW-1185">Reference proteome</keyword>
<dbReference type="SUPFAM" id="SSF56235">
    <property type="entry name" value="N-terminal nucleophile aminohydrolases (Ntn hydrolases)"/>
    <property type="match status" value="1"/>
</dbReference>
<sequence>MTFSIVGRCARTGMLGMAVTSSSLCVASRCAWTRAGTGVIATQNLTDPGLGPLGLDLLAHGRPASTVLEMLVRADPQSGHRQLLVLDAQGRTAHFTGAQALPTHGFSLGQDCAAAGNMLANDAIPQAMVETFTATAELPLAERLLRALERGLAEGGEERELRSAGVQVAHTLNWPVVDLRIDGQNQPLTALRALWHLYEPLQDGYVSRASAPQNYVLAPAPAKSAPASTIQDQ</sequence>
<dbReference type="Pfam" id="PF06267">
    <property type="entry name" value="DUF1028"/>
    <property type="match status" value="1"/>
</dbReference>
<dbReference type="InterPro" id="IPR010430">
    <property type="entry name" value="DUF1028"/>
</dbReference>
<dbReference type="PANTHER" id="PTHR39328">
    <property type="entry name" value="BLL2871 PROTEIN"/>
    <property type="match status" value="1"/>
</dbReference>
<dbReference type="InterPro" id="IPR029055">
    <property type="entry name" value="Ntn_hydrolases_N"/>
</dbReference>
<evidence type="ECO:0000313" key="2">
    <source>
        <dbReference type="Proteomes" id="UP001629246"/>
    </source>
</evidence>
<name>A0ABW9A6V9_9BURK</name>
<dbReference type="Gene3D" id="3.60.20.10">
    <property type="entry name" value="Glutamine Phosphoribosylpyrophosphate, subunit 1, domain 1"/>
    <property type="match status" value="1"/>
</dbReference>
<reference evidence="1 2" key="1">
    <citation type="journal article" date="2024" name="Chem. Sci.">
        <title>Discovery of megapolipeptins by genome mining of a Burkholderiales bacteria collection.</title>
        <authorList>
            <person name="Paulo B.S."/>
            <person name="Recchia M.J.J."/>
            <person name="Lee S."/>
            <person name="Fergusson C.H."/>
            <person name="Romanowski S.B."/>
            <person name="Hernandez A."/>
            <person name="Krull N."/>
            <person name="Liu D.Y."/>
            <person name="Cavanagh H."/>
            <person name="Bos A."/>
            <person name="Gray C.A."/>
            <person name="Murphy B.T."/>
            <person name="Linington R.G."/>
            <person name="Eustaquio A.S."/>
        </authorList>
    </citation>
    <scope>NUCLEOTIDE SEQUENCE [LARGE SCALE GENOMIC DNA]</scope>
    <source>
        <strain evidence="1 2">RL21-008-BIB-A</strain>
    </source>
</reference>
<dbReference type="Proteomes" id="UP001629246">
    <property type="component" value="Unassembled WGS sequence"/>
</dbReference>
<gene>
    <name evidence="1" type="ORF">PQR62_09210</name>
</gene>
<dbReference type="EMBL" id="JAQQFM010000004">
    <property type="protein sequence ID" value="MFL9924443.1"/>
    <property type="molecule type" value="Genomic_DNA"/>
</dbReference>
<dbReference type="RefSeq" id="WP_408157107.1">
    <property type="nucleotide sequence ID" value="NZ_JAQQFM010000004.1"/>
</dbReference>
<dbReference type="PANTHER" id="PTHR39328:SF1">
    <property type="entry name" value="BLL2871 PROTEIN"/>
    <property type="match status" value="1"/>
</dbReference>
<protein>
    <submittedName>
        <fullName evidence="1">DUF1028 domain-containing protein</fullName>
    </submittedName>
</protein>
<evidence type="ECO:0000313" key="1">
    <source>
        <dbReference type="EMBL" id="MFL9924443.1"/>
    </source>
</evidence>
<organism evidence="1 2">
    <name type="scientific">Herbaspirillum lusitanum</name>
    <dbReference type="NCBI Taxonomy" id="213312"/>
    <lineage>
        <taxon>Bacteria</taxon>
        <taxon>Pseudomonadati</taxon>
        <taxon>Pseudomonadota</taxon>
        <taxon>Betaproteobacteria</taxon>
        <taxon>Burkholderiales</taxon>
        <taxon>Oxalobacteraceae</taxon>
        <taxon>Herbaspirillum</taxon>
    </lineage>
</organism>
<proteinExistence type="predicted"/>
<accession>A0ABW9A6V9</accession>